<proteinExistence type="predicted"/>
<dbReference type="EMBL" id="LRQE01000004">
    <property type="protein sequence ID" value="KXA31648.1"/>
    <property type="molecule type" value="Genomic_DNA"/>
</dbReference>
<gene>
    <name evidence="2" type="ORF">HMPREF3229_00176</name>
</gene>
<sequence length="273" mass="32252">MKMTNFKELEKKLDLILKAREEDIRLNYKDLYKRIRKDLERIYQKHEVKGQINFDDLKKYKRLKTFDEKVARYILFYYKTNEKLINNTMAEIVRDARRESFEIINNKVSIAPIKKTYDIDKVINKEVAGHLWGDRLKHQKNNFIYDVHGLIHEGLQNGDTYTKVAKNLSQKLGMDYSKTIRIARTESARVQETSKFDVMEEVNQEIKIVKVWRTMRDSAVRDTHAAMEGQSVGFDEEFTLPSGATCLYPRMSGEASEDINCRCYLEYIPEKLL</sequence>
<comment type="caution">
    <text evidence="2">The sequence shown here is derived from an EMBL/GenBank/DDBJ whole genome shotgun (WGS) entry which is preliminary data.</text>
</comment>
<name>A0A133PS48_9FIRM</name>
<protein>
    <submittedName>
        <fullName evidence="2">Phage protein F-like protein</fullName>
    </submittedName>
</protein>
<dbReference type="PATRIC" id="fig|54005.3.peg.174"/>
<evidence type="ECO:0000313" key="3">
    <source>
        <dbReference type="Proteomes" id="UP000070174"/>
    </source>
</evidence>
<evidence type="ECO:0000259" key="1">
    <source>
        <dbReference type="Pfam" id="PF04233"/>
    </source>
</evidence>
<dbReference type="Pfam" id="PF04233">
    <property type="entry name" value="Phage_Mu_F"/>
    <property type="match status" value="1"/>
</dbReference>
<dbReference type="InterPro" id="IPR006528">
    <property type="entry name" value="Phage_head_morphogenesis_dom"/>
</dbReference>
<reference evidence="2 3" key="1">
    <citation type="submission" date="2016-01" db="EMBL/GenBank/DDBJ databases">
        <authorList>
            <person name="Oliw E.H."/>
        </authorList>
    </citation>
    <scope>NUCLEOTIDE SEQUENCE [LARGE SCALE GENOMIC DNA]</scope>
    <source>
        <strain evidence="2 3">CMW7756A</strain>
    </source>
</reference>
<organism evidence="2">
    <name type="scientific">Peptoniphilus harei</name>
    <dbReference type="NCBI Taxonomy" id="54005"/>
    <lineage>
        <taxon>Bacteria</taxon>
        <taxon>Bacillati</taxon>
        <taxon>Bacillota</taxon>
        <taxon>Tissierellia</taxon>
        <taxon>Tissierellales</taxon>
        <taxon>Peptoniphilaceae</taxon>
        <taxon>Peptoniphilus</taxon>
    </lineage>
</organism>
<dbReference type="Proteomes" id="UP000070174">
    <property type="component" value="Unassembled WGS sequence"/>
</dbReference>
<feature type="domain" description="Phage head morphogenesis" evidence="1">
    <location>
        <begin position="147"/>
        <end position="265"/>
    </location>
</feature>
<evidence type="ECO:0000313" key="2">
    <source>
        <dbReference type="EMBL" id="KXA31648.1"/>
    </source>
</evidence>
<accession>A0A133PS48</accession>
<dbReference type="AlphaFoldDB" id="A0A133PS48"/>